<sequence length="71" mass="8102">FQEMEACFIFSEKKTKNCFINGTFEGACANPRKEHCAELVKTRCNETTAFNCNCGGSRTRSHCICQLRRKC</sequence>
<proteinExistence type="evidence at transcript level"/>
<dbReference type="GO" id="GO:0005576">
    <property type="term" value="C:extracellular region"/>
    <property type="evidence" value="ECO:0007669"/>
    <property type="project" value="UniProtKB-SubCell"/>
</dbReference>
<evidence type="ECO:0000313" key="6">
    <source>
        <dbReference type="EMBL" id="BAI53093.1"/>
    </source>
</evidence>
<evidence type="ECO:0000256" key="4">
    <source>
        <dbReference type="ARBA" id="ARBA00022729"/>
    </source>
</evidence>
<reference evidence="6" key="1">
    <citation type="journal article" date="2010" name="Theor. Appl. Genet.">
        <title>Assessment of genetic diversity of accessions in Brassicaceae genetic resources by frequency distribution analysis of S haplotypes.</title>
        <authorList>
            <person name="Takuno S."/>
            <person name="Oikawa E."/>
            <person name="Kitashiba H."/>
            <person name="Nishio T."/>
        </authorList>
    </citation>
    <scope>NUCLEOTIDE SEQUENCE</scope>
</reference>
<comment type="similarity">
    <text evidence="2">Belongs to the DEFL family.</text>
</comment>
<feature type="non-terminal residue" evidence="6">
    <location>
        <position position="1"/>
    </location>
</feature>
<evidence type="ECO:0000256" key="3">
    <source>
        <dbReference type="ARBA" id="ARBA00022525"/>
    </source>
</evidence>
<evidence type="ECO:0000256" key="5">
    <source>
        <dbReference type="ARBA" id="ARBA00023157"/>
    </source>
</evidence>
<evidence type="ECO:0000256" key="1">
    <source>
        <dbReference type="ARBA" id="ARBA00004613"/>
    </source>
</evidence>
<organism evidence="6">
    <name type="scientific">Brassica campestris</name>
    <name type="common">Field mustard</name>
    <dbReference type="NCBI Taxonomy" id="3711"/>
    <lineage>
        <taxon>Eukaryota</taxon>
        <taxon>Viridiplantae</taxon>
        <taxon>Streptophyta</taxon>
        <taxon>Embryophyta</taxon>
        <taxon>Tracheophyta</taxon>
        <taxon>Spermatophyta</taxon>
        <taxon>Magnoliopsida</taxon>
        <taxon>eudicotyledons</taxon>
        <taxon>Gunneridae</taxon>
        <taxon>Pentapetalae</taxon>
        <taxon>rosids</taxon>
        <taxon>malvids</taxon>
        <taxon>Brassicales</taxon>
        <taxon>Brassicaceae</taxon>
        <taxon>Brassiceae</taxon>
        <taxon>Brassica</taxon>
    </lineage>
</organism>
<evidence type="ECO:0000256" key="2">
    <source>
        <dbReference type="ARBA" id="ARBA00006722"/>
    </source>
</evidence>
<keyword evidence="5" id="KW-1015">Disulfide bond</keyword>
<comment type="subcellular location">
    <subcellularLocation>
        <location evidence="1">Secreted</location>
    </subcellularLocation>
</comment>
<keyword evidence="3" id="KW-0964">Secreted</keyword>
<dbReference type="EMBL" id="AB370005">
    <property type="protein sequence ID" value="BAI53093.1"/>
    <property type="molecule type" value="mRNA"/>
</dbReference>
<name>D1MVE6_BRACM</name>
<protein>
    <submittedName>
        <fullName evidence="6">S locus protein 11-55</fullName>
    </submittedName>
</protein>
<dbReference type="GO" id="GO:0007165">
    <property type="term" value="P:signal transduction"/>
    <property type="evidence" value="ECO:0007669"/>
    <property type="project" value="InterPro"/>
</dbReference>
<keyword evidence="4" id="KW-0732">Signal</keyword>
<feature type="non-terminal residue" evidence="6">
    <location>
        <position position="71"/>
    </location>
</feature>
<gene>
    <name evidence="6" type="primary">BrSP11-55</name>
</gene>
<dbReference type="Pfam" id="PF06876">
    <property type="entry name" value="SCRL"/>
    <property type="match status" value="1"/>
</dbReference>
<accession>D1MVE6</accession>
<dbReference type="InterPro" id="IPR010682">
    <property type="entry name" value="SCRL"/>
</dbReference>
<dbReference type="AlphaFoldDB" id="D1MVE6"/>